<accession>A0AA39P9P8</accession>
<evidence type="ECO:0000313" key="2">
    <source>
        <dbReference type="EMBL" id="KAK0480205.1"/>
    </source>
</evidence>
<proteinExistence type="predicted"/>
<comment type="caution">
    <text evidence="2">The sequence shown here is derived from an EMBL/GenBank/DDBJ whole genome shotgun (WGS) entry which is preliminary data.</text>
</comment>
<dbReference type="Proteomes" id="UP001175227">
    <property type="component" value="Unassembled WGS sequence"/>
</dbReference>
<organism evidence="2 3">
    <name type="scientific">Armillaria novae-zelandiae</name>
    <dbReference type="NCBI Taxonomy" id="153914"/>
    <lineage>
        <taxon>Eukaryota</taxon>
        <taxon>Fungi</taxon>
        <taxon>Dikarya</taxon>
        <taxon>Basidiomycota</taxon>
        <taxon>Agaricomycotina</taxon>
        <taxon>Agaricomycetes</taxon>
        <taxon>Agaricomycetidae</taxon>
        <taxon>Agaricales</taxon>
        <taxon>Marasmiineae</taxon>
        <taxon>Physalacriaceae</taxon>
        <taxon>Armillaria</taxon>
    </lineage>
</organism>
<dbReference type="EMBL" id="JAUEPR010000010">
    <property type="protein sequence ID" value="KAK0480205.1"/>
    <property type="molecule type" value="Genomic_DNA"/>
</dbReference>
<keyword evidence="1" id="KW-1133">Transmembrane helix</keyword>
<dbReference type="AlphaFoldDB" id="A0AA39P9P8"/>
<feature type="transmembrane region" description="Helical" evidence="1">
    <location>
        <begin position="88"/>
        <end position="107"/>
    </location>
</feature>
<protein>
    <submittedName>
        <fullName evidence="2">Uncharacterized protein</fullName>
    </submittedName>
</protein>
<name>A0AA39P9P8_9AGAR</name>
<gene>
    <name evidence="2" type="ORF">IW261DRAFT_119986</name>
</gene>
<keyword evidence="3" id="KW-1185">Reference proteome</keyword>
<evidence type="ECO:0000313" key="3">
    <source>
        <dbReference type="Proteomes" id="UP001175227"/>
    </source>
</evidence>
<keyword evidence="1" id="KW-0472">Membrane</keyword>
<feature type="transmembrane region" description="Helical" evidence="1">
    <location>
        <begin position="54"/>
        <end position="76"/>
    </location>
</feature>
<keyword evidence="1" id="KW-0812">Transmembrane</keyword>
<evidence type="ECO:0000256" key="1">
    <source>
        <dbReference type="SAM" id="Phobius"/>
    </source>
</evidence>
<sequence length="109" mass="12856">MCSKHHSRHQCIISPVISPVVSSLPHRFHFHHNRRYAPPVKDHNLRRLVASSHICRAVLCLISDCIFVSYVISWNILCKNRTHHNPNLFFVILVCFPFNLFGYFLCFRK</sequence>
<reference evidence="2" key="1">
    <citation type="submission" date="2023-06" db="EMBL/GenBank/DDBJ databases">
        <authorList>
            <consortium name="Lawrence Berkeley National Laboratory"/>
            <person name="Ahrendt S."/>
            <person name="Sahu N."/>
            <person name="Indic B."/>
            <person name="Wong-Bajracharya J."/>
            <person name="Merenyi Z."/>
            <person name="Ke H.-M."/>
            <person name="Monk M."/>
            <person name="Kocsube S."/>
            <person name="Drula E."/>
            <person name="Lipzen A."/>
            <person name="Balint B."/>
            <person name="Henrissat B."/>
            <person name="Andreopoulos B."/>
            <person name="Martin F.M."/>
            <person name="Harder C.B."/>
            <person name="Rigling D."/>
            <person name="Ford K.L."/>
            <person name="Foster G.D."/>
            <person name="Pangilinan J."/>
            <person name="Papanicolaou A."/>
            <person name="Barry K."/>
            <person name="LaButti K."/>
            <person name="Viragh M."/>
            <person name="Koriabine M."/>
            <person name="Yan M."/>
            <person name="Riley R."/>
            <person name="Champramary S."/>
            <person name="Plett K.L."/>
            <person name="Tsai I.J."/>
            <person name="Slot J."/>
            <person name="Sipos G."/>
            <person name="Plett J."/>
            <person name="Nagy L.G."/>
            <person name="Grigoriev I.V."/>
        </authorList>
    </citation>
    <scope>NUCLEOTIDE SEQUENCE</scope>
    <source>
        <strain evidence="2">ICMP 16352</strain>
    </source>
</reference>